<evidence type="ECO:0000259" key="8">
    <source>
        <dbReference type="Pfam" id="PF26283"/>
    </source>
</evidence>
<feature type="domain" description="Trs120/TRAPPC9 N-terminal" evidence="4">
    <location>
        <begin position="6"/>
        <end position="453"/>
    </location>
</feature>
<dbReference type="InterPro" id="IPR058568">
    <property type="entry name" value="Ig_TRAPPC9_Trs120_4th"/>
</dbReference>
<dbReference type="InterPro" id="IPR058563">
    <property type="entry name" value="Trs120_TRAPPC9_N"/>
</dbReference>
<comment type="subcellular location">
    <subcellularLocation>
        <location evidence="1">Golgi apparatus</location>
    </subcellularLocation>
</comment>
<protein>
    <recommendedName>
        <fullName evidence="11">Hypercellular protein (HypA)</fullName>
    </recommendedName>
</protein>
<feature type="compositionally biased region" description="Low complexity" evidence="3">
    <location>
        <begin position="230"/>
        <end position="260"/>
    </location>
</feature>
<evidence type="ECO:0000259" key="7">
    <source>
        <dbReference type="Pfam" id="PF26282"/>
    </source>
</evidence>
<feature type="region of interest" description="Disordered" evidence="3">
    <location>
        <begin position="223"/>
        <end position="376"/>
    </location>
</feature>
<feature type="compositionally biased region" description="Basic and acidic residues" evidence="3">
    <location>
        <begin position="350"/>
        <end position="367"/>
    </location>
</feature>
<dbReference type="Pfam" id="PF26283">
    <property type="entry name" value="Ig_TRAPPC9-Trs120_4th"/>
    <property type="match status" value="1"/>
</dbReference>
<dbReference type="InterPro" id="IPR013935">
    <property type="entry name" value="Trs120_TRAPPC9"/>
</dbReference>
<feature type="region of interest" description="Disordered" evidence="3">
    <location>
        <begin position="964"/>
        <end position="985"/>
    </location>
</feature>
<dbReference type="PANTHER" id="PTHR21512:SF5">
    <property type="entry name" value="TRAFFICKING PROTEIN PARTICLE COMPLEX SUBUNIT 9"/>
    <property type="match status" value="1"/>
</dbReference>
<comment type="caution">
    <text evidence="9">The sequence shown here is derived from an EMBL/GenBank/DDBJ whole genome shotgun (WGS) entry which is preliminary data.</text>
</comment>
<feature type="domain" description="Trs120/TRAPPC9 fourth Ig-like" evidence="8">
    <location>
        <begin position="1327"/>
        <end position="1491"/>
    </location>
</feature>
<evidence type="ECO:0000313" key="9">
    <source>
        <dbReference type="EMBL" id="KAG6011714.1"/>
    </source>
</evidence>
<gene>
    <name evidence="9" type="ORF">E4U43_008162</name>
</gene>
<evidence type="ECO:0000256" key="1">
    <source>
        <dbReference type="ARBA" id="ARBA00004555"/>
    </source>
</evidence>
<feature type="compositionally biased region" description="Polar residues" evidence="3">
    <location>
        <begin position="306"/>
        <end position="317"/>
    </location>
</feature>
<keyword evidence="10" id="KW-1185">Reference proteome</keyword>
<dbReference type="Pfam" id="PF26251">
    <property type="entry name" value="TPR_TRAPPC9-Trs120"/>
    <property type="match status" value="1"/>
</dbReference>
<feature type="compositionally biased region" description="Pro residues" evidence="3">
    <location>
        <begin position="968"/>
        <end position="982"/>
    </location>
</feature>
<dbReference type="EMBL" id="SRPW01000840">
    <property type="protein sequence ID" value="KAG6011714.1"/>
    <property type="molecule type" value="Genomic_DNA"/>
</dbReference>
<accession>A0A9P7NDK0</accession>
<evidence type="ECO:0000259" key="6">
    <source>
        <dbReference type="Pfam" id="PF26254"/>
    </source>
</evidence>
<feature type="domain" description="Trs120/TRAPPC9 first Ig-like" evidence="6">
    <location>
        <begin position="810"/>
        <end position="998"/>
    </location>
</feature>
<evidence type="ECO:0000256" key="3">
    <source>
        <dbReference type="SAM" id="MobiDB-lite"/>
    </source>
</evidence>
<reference evidence="9" key="1">
    <citation type="journal article" date="2020" name="bioRxiv">
        <title>Whole genome comparisons of ergot fungi reveals the divergence and evolution of species within the genus Claviceps are the result of varying mechanisms driving genome evolution and host range expansion.</title>
        <authorList>
            <person name="Wyka S.A."/>
            <person name="Mondo S.J."/>
            <person name="Liu M."/>
            <person name="Dettman J."/>
            <person name="Nalam V."/>
            <person name="Broders K.D."/>
        </authorList>
    </citation>
    <scope>NUCLEOTIDE SEQUENCE</scope>
    <source>
        <strain evidence="9">CCC 602</strain>
    </source>
</reference>
<dbReference type="GO" id="GO:0005802">
    <property type="term" value="C:trans-Golgi network"/>
    <property type="evidence" value="ECO:0007669"/>
    <property type="project" value="TreeGrafter"/>
</dbReference>
<name>A0A9P7NDK0_9HYPO</name>
<organism evidence="9 10">
    <name type="scientific">Claviceps pusilla</name>
    <dbReference type="NCBI Taxonomy" id="123648"/>
    <lineage>
        <taxon>Eukaryota</taxon>
        <taxon>Fungi</taxon>
        <taxon>Dikarya</taxon>
        <taxon>Ascomycota</taxon>
        <taxon>Pezizomycotina</taxon>
        <taxon>Sordariomycetes</taxon>
        <taxon>Hypocreomycetidae</taxon>
        <taxon>Hypocreales</taxon>
        <taxon>Clavicipitaceae</taxon>
        <taxon>Claviceps</taxon>
    </lineage>
</organism>
<evidence type="ECO:0008006" key="11">
    <source>
        <dbReference type="Google" id="ProtNLM"/>
    </source>
</evidence>
<keyword evidence="2" id="KW-0333">Golgi apparatus</keyword>
<sequence>MSSDPLLAVAPARVKALLLPVGKIKAERFTPFVQRLQQEHVVHLKDVSPDGRPNRNMFSPLAYLDGAMMYDLITHVPPPSHLVLSPFDLYREPMALIALADGTELQDAAYGKRHPVSGSTAASTVERNIRALEQELEVLRDNYPKALVHHVVIFDYTAPTGSAFTMPDGIVTVPPIEHCKRTTVKTVMCNISSLILAEMTTLAKSFEAMTTIESPGMYSATKHVNGQSWSGSSSSSSNTNTNTNNNSSSSGTGTGTSNSGAVDDGSAQETRSMPQRLSRSSTSMSGVAERVAEKAQSRMSMPAILSRSTTNATTVRPSTPPRSGLAATPMSPPDDKHSRGRSRPSTPEPRLQKADVETKRDSSRDRVALPGFGSGGANDRWRVRGKGRIAVLIGSMYLQAGRWSDSLKELAVGATTARSLNDHIWHGKALELILVNLLLLGWSNLEFQIPTVCLPNQERPTSVMTSLIKPDDAGDPSQPRHLRHLQTLLPELLDRILGLYSRISSENLPPLSLAETTIRFCKIMSAVHLARGRLNKPALDMIVTGQLPSCSLTTSPRLAIAPSRQQIVNTLFKAFPASGGAELLTVADKASILSGIASILGPLGFYRKKAMVLRELVSVLIAGLVEARTRGAAEAGVHPAAGLVSIVPGGDKTSAAGVALDLGEGDIEYGIEEFLDLLCRSYGVVAFDTRKSSSGRSNADASDEATIARVLAQSNSRFLGFPEIKMNILRACINFSEALPDFNGVLKFSSDLLRTAGSGIAPGPRREDATPHIHKEEQVRLVTNISRTATLAARMGLPDLTAEYWDEFLLRGITLEALPSSRIPIPHAKGVLPGTMTLRASQDVNPFIYNPFLKEPDEVPAENLVADELATFRLTLQNTYDVDVEIESIRLDTEGVEFESEPMTERAVLGPYRTQLVRLKGRPKASGPIKITGAIIKIRGCRERRFPVFSKHWRPLRADRIKFKGLPPLQPRPQPQSQPEPEPQAKLQTKVLSLNVVRPQPIVVIKSTSLAQSSVMLLEGERHIFTVTMQNTSPTPVDFMLFSFKDSTQGPLQAALDKRDATSAELYEYEWILMKKQALRLPKGDQSRYIPPGGEATFEYEILGKPGLTHASIQADYTYLGVPRDQVTEQFYTRQVLLDLTVTVNASVELSRIDAVPLQGPVPARMRERLGHSASSSSSSSAEAVKWSSDDDYFLLAVDLRNAWPSQMSIRLESEDGVAVEESILPGKTSRIMIPTKKIYIEDAYGAVPSLNPSHKRQFVVSASKISPETERANREAFWYRERLLGKLKATWRTTSVPKRKGVVELRSMRLTPRMIRAIKVDEMEVTMSLEGGGAARDSNNNNSSSNNVVVHVDEFMQLKVRVTNRTPQPISPLLRLMPSLCHRPLHVALDYTRKFAWNGALQQRLPEIKGHESTEYMIGVTALCRGQFEVSASVEEIQVQAQVQAPAPVLDETGGRVESESDVPAEGGVLGLGRERGMWHCRRPLMLTVRDGVGG</sequence>
<dbReference type="InterPro" id="IPR058565">
    <property type="entry name" value="Ig_TRAPPC9_Trs120_1st"/>
</dbReference>
<feature type="compositionally biased region" description="Polar residues" evidence="3">
    <location>
        <begin position="267"/>
        <end position="285"/>
    </location>
</feature>
<evidence type="ECO:0000259" key="4">
    <source>
        <dbReference type="Pfam" id="PF08626"/>
    </source>
</evidence>
<dbReference type="Pfam" id="PF26282">
    <property type="entry name" value="Ig_TRAPPC9-Trs120_3rd"/>
    <property type="match status" value="1"/>
</dbReference>
<dbReference type="Pfam" id="PF26254">
    <property type="entry name" value="Ig_TRAPPC9-Trs120_1st"/>
    <property type="match status" value="1"/>
</dbReference>
<feature type="domain" description="Trs120/TRAPPC9 TPR region" evidence="5">
    <location>
        <begin position="485"/>
        <end position="794"/>
    </location>
</feature>
<evidence type="ECO:0000313" key="10">
    <source>
        <dbReference type="Proteomes" id="UP000748025"/>
    </source>
</evidence>
<dbReference type="InterPro" id="IPR058564">
    <property type="entry name" value="TPR_TRAPPC9_Trs120"/>
</dbReference>
<dbReference type="Pfam" id="PF26280">
    <property type="entry name" value="Ig_TRAPPC9-Trs120_2nd"/>
    <property type="match status" value="1"/>
</dbReference>
<dbReference type="InterPro" id="IPR058567">
    <property type="entry name" value="Ig_TRAPPC9_Trs120_3rd"/>
</dbReference>
<evidence type="ECO:0000259" key="5">
    <source>
        <dbReference type="Pfam" id="PF26251"/>
    </source>
</evidence>
<dbReference type="Pfam" id="PF08626">
    <property type="entry name" value="TRAPPC9-Trs120"/>
    <property type="match status" value="1"/>
</dbReference>
<proteinExistence type="predicted"/>
<dbReference type="PANTHER" id="PTHR21512">
    <property type="entry name" value="TRAFFICKING PROTEIN PARTICLE COMPLEX SUBUNIT 9"/>
    <property type="match status" value="1"/>
</dbReference>
<feature type="domain" description="Trs120/TRAPPC9 third Ig-like" evidence="7">
    <location>
        <begin position="1148"/>
        <end position="1320"/>
    </location>
</feature>
<evidence type="ECO:0000256" key="2">
    <source>
        <dbReference type="ARBA" id="ARBA00023034"/>
    </source>
</evidence>
<dbReference type="OrthoDB" id="27962at2759"/>
<dbReference type="Proteomes" id="UP000748025">
    <property type="component" value="Unassembled WGS sequence"/>
</dbReference>